<accession>A0A544UH68</accession>
<comment type="caution">
    <text evidence="2">The sequence shown here is derived from an EMBL/GenBank/DDBJ whole genome shotgun (WGS) entry which is preliminary data.</text>
</comment>
<protein>
    <recommendedName>
        <fullName evidence="1">DUF8042 domain-containing protein</fullName>
    </recommendedName>
</protein>
<proteinExistence type="predicted"/>
<dbReference type="EMBL" id="SADV01000009">
    <property type="protein sequence ID" value="TQR32184.1"/>
    <property type="molecule type" value="Genomic_DNA"/>
</dbReference>
<reference evidence="2 3" key="1">
    <citation type="submission" date="2018-03" db="EMBL/GenBank/DDBJ databases">
        <title>Aerobic endospore-forming bacteria genome sequencing and assembly.</title>
        <authorList>
            <person name="Cavalcante D.A."/>
            <person name="Driks A."/>
            <person name="Putonti C."/>
            <person name="De-Souza M.T."/>
        </authorList>
    </citation>
    <scope>NUCLEOTIDE SEQUENCE [LARGE SCALE GENOMIC DNA]</scope>
    <source>
        <strain evidence="2 3">SDF0037</strain>
    </source>
</reference>
<organism evidence="2 3">
    <name type="scientific">Lysinibacillus sphaericus</name>
    <name type="common">Bacillus sphaericus</name>
    <dbReference type="NCBI Taxonomy" id="1421"/>
    <lineage>
        <taxon>Bacteria</taxon>
        <taxon>Bacillati</taxon>
        <taxon>Bacillota</taxon>
        <taxon>Bacilli</taxon>
        <taxon>Bacillales</taxon>
        <taxon>Bacillaceae</taxon>
        <taxon>Lysinibacillus</taxon>
    </lineage>
</organism>
<gene>
    <name evidence="2" type="ORF">C7Y47_12725</name>
</gene>
<dbReference type="Pfam" id="PF26154">
    <property type="entry name" value="DUF8042"/>
    <property type="match status" value="1"/>
</dbReference>
<name>A0A544UH68_LYSSH</name>
<sequence>MEFNELIESYNDYVKKIPGGAIYIANYLREDKLNDALIAIKAFSEGVLWLSQACDLLVKNGAEVALNIEQIQEFLIEVNDGLEKQDYVLVADMFEYEIAPFFEEVVRAKGTVQ</sequence>
<dbReference type="RefSeq" id="WP_142509123.1">
    <property type="nucleotide sequence ID" value="NZ_SADV01000009.1"/>
</dbReference>
<dbReference type="OrthoDB" id="1683192at2"/>
<evidence type="ECO:0000259" key="1">
    <source>
        <dbReference type="Pfam" id="PF26154"/>
    </source>
</evidence>
<evidence type="ECO:0000313" key="3">
    <source>
        <dbReference type="Proteomes" id="UP000317944"/>
    </source>
</evidence>
<feature type="domain" description="DUF8042" evidence="1">
    <location>
        <begin position="4"/>
        <end position="104"/>
    </location>
</feature>
<dbReference type="InterPro" id="IPR058355">
    <property type="entry name" value="DUF8042"/>
</dbReference>
<dbReference type="AlphaFoldDB" id="A0A544UH68"/>
<evidence type="ECO:0000313" key="2">
    <source>
        <dbReference type="EMBL" id="TQR32184.1"/>
    </source>
</evidence>
<dbReference type="Proteomes" id="UP000317944">
    <property type="component" value="Unassembled WGS sequence"/>
</dbReference>